<evidence type="ECO:0000313" key="8">
    <source>
        <dbReference type="Proteomes" id="UP000275394"/>
    </source>
</evidence>
<dbReference type="Pfam" id="PF01957">
    <property type="entry name" value="NfeD"/>
    <property type="match status" value="1"/>
</dbReference>
<dbReference type="OrthoDB" id="9810336at2"/>
<accession>A0A3N2DNM8</accession>
<evidence type="ECO:0000256" key="1">
    <source>
        <dbReference type="ARBA" id="ARBA00004141"/>
    </source>
</evidence>
<evidence type="ECO:0000256" key="4">
    <source>
        <dbReference type="ARBA" id="ARBA00023136"/>
    </source>
</evidence>
<dbReference type="PANTHER" id="PTHR33507:SF3">
    <property type="entry name" value="INNER MEMBRANE PROTEIN YBBJ"/>
    <property type="match status" value="1"/>
</dbReference>
<reference evidence="7 8" key="1">
    <citation type="submission" date="2018-11" db="EMBL/GenBank/DDBJ databases">
        <title>Genomic Encyclopedia of Type Strains, Phase IV (KMG-IV): sequencing the most valuable type-strain genomes for metagenomic binning, comparative biology and taxonomic classification.</title>
        <authorList>
            <person name="Goeker M."/>
        </authorList>
    </citation>
    <scope>NUCLEOTIDE SEQUENCE [LARGE SCALE GENOMIC DNA]</scope>
    <source>
        <strain evidence="7 8">DSM 100316</strain>
    </source>
</reference>
<feature type="transmembrane region" description="Helical" evidence="5">
    <location>
        <begin position="51"/>
        <end position="72"/>
    </location>
</feature>
<proteinExistence type="predicted"/>
<dbReference type="InterPro" id="IPR052165">
    <property type="entry name" value="Membrane_assoc_protease"/>
</dbReference>
<dbReference type="SUPFAM" id="SSF103473">
    <property type="entry name" value="MFS general substrate transporter"/>
    <property type="match status" value="1"/>
</dbReference>
<gene>
    <name evidence="7" type="ORF">EDC56_1848</name>
</gene>
<evidence type="ECO:0000256" key="5">
    <source>
        <dbReference type="SAM" id="Phobius"/>
    </source>
</evidence>
<dbReference type="EMBL" id="RKHR01000004">
    <property type="protein sequence ID" value="ROS01407.1"/>
    <property type="molecule type" value="Genomic_DNA"/>
</dbReference>
<name>A0A3N2DNM8_9GAMM</name>
<dbReference type="AlphaFoldDB" id="A0A3N2DNM8"/>
<dbReference type="InterPro" id="IPR002810">
    <property type="entry name" value="NfeD-like_C"/>
</dbReference>
<dbReference type="InterPro" id="IPR012340">
    <property type="entry name" value="NA-bd_OB-fold"/>
</dbReference>
<keyword evidence="2 5" id="KW-0812">Transmembrane</keyword>
<sequence length="152" mass="16896">MQSLLELSPSHWLILSVVLLVLEVFGAGGFMIGMAVAGVMTSLLLWLQPALSWQLQLLCFAVVSVVATVAYWKYFRGFNNATDQPQLNNRTQQLVGRRWQLDQDLPTGSGRQQIGDTYWKVRSQGALRAGDLVEVYGSEGSELLIRLVDPKS</sequence>
<keyword evidence="3 5" id="KW-1133">Transmembrane helix</keyword>
<dbReference type="RefSeq" id="WP_123712204.1">
    <property type="nucleotide sequence ID" value="NZ_RKHR01000004.1"/>
</dbReference>
<dbReference type="InterPro" id="IPR036259">
    <property type="entry name" value="MFS_trans_sf"/>
</dbReference>
<evidence type="ECO:0000256" key="2">
    <source>
        <dbReference type="ARBA" id="ARBA00022692"/>
    </source>
</evidence>
<comment type="subcellular location">
    <subcellularLocation>
        <location evidence="1">Membrane</location>
        <topology evidence="1">Multi-pass membrane protein</topology>
    </subcellularLocation>
</comment>
<feature type="transmembrane region" description="Helical" evidence="5">
    <location>
        <begin position="12"/>
        <end position="45"/>
    </location>
</feature>
<keyword evidence="4 5" id="KW-0472">Membrane</keyword>
<evidence type="ECO:0000259" key="6">
    <source>
        <dbReference type="Pfam" id="PF01957"/>
    </source>
</evidence>
<keyword evidence="8" id="KW-1185">Reference proteome</keyword>
<dbReference type="GO" id="GO:0005886">
    <property type="term" value="C:plasma membrane"/>
    <property type="evidence" value="ECO:0007669"/>
    <property type="project" value="TreeGrafter"/>
</dbReference>
<evidence type="ECO:0000256" key="3">
    <source>
        <dbReference type="ARBA" id="ARBA00022989"/>
    </source>
</evidence>
<protein>
    <recommendedName>
        <fullName evidence="6">NfeD-like C-terminal domain-containing protein</fullName>
    </recommendedName>
</protein>
<dbReference type="PANTHER" id="PTHR33507">
    <property type="entry name" value="INNER MEMBRANE PROTEIN YBBJ"/>
    <property type="match status" value="1"/>
</dbReference>
<dbReference type="Gene3D" id="2.40.50.140">
    <property type="entry name" value="Nucleic acid-binding proteins"/>
    <property type="match status" value="1"/>
</dbReference>
<evidence type="ECO:0000313" key="7">
    <source>
        <dbReference type="EMBL" id="ROS01407.1"/>
    </source>
</evidence>
<comment type="caution">
    <text evidence="7">The sequence shown here is derived from an EMBL/GenBank/DDBJ whole genome shotgun (WGS) entry which is preliminary data.</text>
</comment>
<organism evidence="7 8">
    <name type="scientific">Sinobacterium caligoides</name>
    <dbReference type="NCBI Taxonomy" id="933926"/>
    <lineage>
        <taxon>Bacteria</taxon>
        <taxon>Pseudomonadati</taxon>
        <taxon>Pseudomonadota</taxon>
        <taxon>Gammaproteobacteria</taxon>
        <taxon>Cellvibrionales</taxon>
        <taxon>Spongiibacteraceae</taxon>
        <taxon>Sinobacterium</taxon>
    </lineage>
</organism>
<feature type="domain" description="NfeD-like C-terminal" evidence="6">
    <location>
        <begin position="92"/>
        <end position="146"/>
    </location>
</feature>
<dbReference type="Proteomes" id="UP000275394">
    <property type="component" value="Unassembled WGS sequence"/>
</dbReference>